<dbReference type="Gene3D" id="3.30.450.90">
    <property type="match status" value="1"/>
</dbReference>
<reference evidence="5 6" key="1">
    <citation type="submission" date="2018-07" db="EMBL/GenBank/DDBJ databases">
        <title>Genomic Encyclopedia of Type Strains, Phase IV (KMG-IV): sequencing the most valuable type-strain genomes for metagenomic binning, comparative biology and taxonomic classification.</title>
        <authorList>
            <person name="Goeker M."/>
        </authorList>
    </citation>
    <scope>NUCLEOTIDE SEQUENCE [LARGE SCALE GENOMIC DNA]</scope>
    <source>
        <strain evidence="5 6">DSM 16500</strain>
    </source>
</reference>
<evidence type="ECO:0000256" key="2">
    <source>
        <dbReference type="ARBA" id="ARBA00022741"/>
    </source>
</evidence>
<keyword evidence="6" id="KW-1185">Reference proteome</keyword>
<evidence type="ECO:0000313" key="6">
    <source>
        <dbReference type="Proteomes" id="UP000254720"/>
    </source>
</evidence>
<dbReference type="RefSeq" id="WP_114834790.1">
    <property type="nucleotide sequence ID" value="NZ_LR699114.1"/>
</dbReference>
<sequence>MRDALLSETDQQTLHGLAGYLYRDGLIDYPTAKAALHAVTMQGMTLTQYLVQFNQLSSQLILEYCAKLSGLPVCDLKPEDYTFHGDIIKPELVQRYRVIPINRDKKQLYLGITDPTDHAAITAIGFHTGLSIHPLLVREDELDKIIHLYFRQMNLNSQLECALSRITPVENPPSAVEKNEEDDEPVIQFADHLIDEAIEHRISDIHIEPYEEHCRIRFRRDGLLHEAAVVPLHLATRLATRFKIMGNMNIAERRLPQDGRIQLREPDKRDIRINTCPTLHGEKMVLRILDAGHVQLDIHLLGLTATQEALLLANLAQPQGLILVTGPTGSGKTMTLYSALHYLNQIEKNIVTVEDPVEIELPGINQVNVNPKIGLDFASVLRTCLRQDPDIIMIGEIRDTETANIAVQAALTGHLVLSTLHTRSAVETMTRLQSMGIDAYHLANSISLIVAQRLVRKLCDHCKQPEILPPRFDDTHAHTTPFTAFRPIGCQYCNQGYQGRIGIFELLPVTEKIVQCLLSGKSLSQILIQVQQTEGMRLWEAGLQKIRQGITSLAEITRVAGEIRAQDIDQQ</sequence>
<organism evidence="5 6">
    <name type="scientific">Aquicella lusitana</name>
    <dbReference type="NCBI Taxonomy" id="254246"/>
    <lineage>
        <taxon>Bacteria</taxon>
        <taxon>Pseudomonadati</taxon>
        <taxon>Pseudomonadota</taxon>
        <taxon>Gammaproteobacteria</taxon>
        <taxon>Legionellales</taxon>
        <taxon>Coxiellaceae</taxon>
        <taxon>Aquicella</taxon>
    </lineage>
</organism>
<dbReference type="Pfam" id="PF00437">
    <property type="entry name" value="T2SSE"/>
    <property type="match status" value="1"/>
</dbReference>
<feature type="domain" description="Bacterial type II secretion system protein E" evidence="4">
    <location>
        <begin position="385"/>
        <end position="399"/>
    </location>
</feature>
<accession>A0A370GF19</accession>
<dbReference type="Gene3D" id="3.40.50.300">
    <property type="entry name" value="P-loop containing nucleotide triphosphate hydrolases"/>
    <property type="match status" value="1"/>
</dbReference>
<keyword evidence="2" id="KW-0547">Nucleotide-binding</keyword>
<dbReference type="InterPro" id="IPR027417">
    <property type="entry name" value="P-loop_NTPase"/>
</dbReference>
<keyword evidence="3" id="KW-0067">ATP-binding</keyword>
<evidence type="ECO:0000259" key="4">
    <source>
        <dbReference type="PROSITE" id="PS00662"/>
    </source>
</evidence>
<comment type="similarity">
    <text evidence="1">Belongs to the GSP E family.</text>
</comment>
<dbReference type="EMBL" id="QQAX01000017">
    <property type="protein sequence ID" value="RDI41786.1"/>
    <property type="molecule type" value="Genomic_DNA"/>
</dbReference>
<evidence type="ECO:0000313" key="5">
    <source>
        <dbReference type="EMBL" id="RDI41786.1"/>
    </source>
</evidence>
<dbReference type="CDD" id="cd01129">
    <property type="entry name" value="PulE-GspE-like"/>
    <property type="match status" value="1"/>
</dbReference>
<proteinExistence type="inferred from homology"/>
<dbReference type="GO" id="GO:0005524">
    <property type="term" value="F:ATP binding"/>
    <property type="evidence" value="ECO:0007669"/>
    <property type="project" value="UniProtKB-KW"/>
</dbReference>
<dbReference type="InterPro" id="IPR007831">
    <property type="entry name" value="T2SS_GspE_N"/>
</dbReference>
<dbReference type="Gene3D" id="3.30.300.160">
    <property type="entry name" value="Type II secretion system, protein E, N-terminal domain"/>
    <property type="match status" value="1"/>
</dbReference>
<dbReference type="PANTHER" id="PTHR30258">
    <property type="entry name" value="TYPE II SECRETION SYSTEM PROTEIN GSPE-RELATED"/>
    <property type="match status" value="1"/>
</dbReference>
<gene>
    <name evidence="5" type="ORF">C8D86_1172</name>
</gene>
<dbReference type="GO" id="GO:0005886">
    <property type="term" value="C:plasma membrane"/>
    <property type="evidence" value="ECO:0007669"/>
    <property type="project" value="TreeGrafter"/>
</dbReference>
<dbReference type="Pfam" id="PF05157">
    <property type="entry name" value="MshEN"/>
    <property type="match status" value="1"/>
</dbReference>
<dbReference type="FunFam" id="3.40.50.300:FF:000398">
    <property type="entry name" value="Type IV pilus assembly ATPase PilB"/>
    <property type="match status" value="1"/>
</dbReference>
<comment type="caution">
    <text evidence="5">The sequence shown here is derived from an EMBL/GenBank/DDBJ whole genome shotgun (WGS) entry which is preliminary data.</text>
</comment>
<dbReference type="InterPro" id="IPR001482">
    <property type="entry name" value="T2SS/T4SS_dom"/>
</dbReference>
<dbReference type="GO" id="GO:0016887">
    <property type="term" value="F:ATP hydrolysis activity"/>
    <property type="evidence" value="ECO:0007669"/>
    <property type="project" value="TreeGrafter"/>
</dbReference>
<evidence type="ECO:0000256" key="3">
    <source>
        <dbReference type="ARBA" id="ARBA00022840"/>
    </source>
</evidence>
<dbReference type="SUPFAM" id="SSF160246">
    <property type="entry name" value="EspE N-terminal domain-like"/>
    <property type="match status" value="1"/>
</dbReference>
<dbReference type="Proteomes" id="UP000254720">
    <property type="component" value="Unassembled WGS sequence"/>
</dbReference>
<dbReference type="PROSITE" id="PS00662">
    <property type="entry name" value="T2SP_E"/>
    <property type="match status" value="1"/>
</dbReference>
<dbReference type="InterPro" id="IPR037257">
    <property type="entry name" value="T2SS_E_N_sf"/>
</dbReference>
<dbReference type="AlphaFoldDB" id="A0A370GF19"/>
<name>A0A370GF19_9COXI</name>
<dbReference type="SUPFAM" id="SSF52540">
    <property type="entry name" value="P-loop containing nucleoside triphosphate hydrolases"/>
    <property type="match status" value="1"/>
</dbReference>
<dbReference type="OrthoDB" id="9804785at2"/>
<evidence type="ECO:0000256" key="1">
    <source>
        <dbReference type="ARBA" id="ARBA00006611"/>
    </source>
</evidence>
<protein>
    <submittedName>
        <fullName evidence="5">Type IV pilus assembly protein PilB</fullName>
    </submittedName>
</protein>
<dbReference type="PANTHER" id="PTHR30258:SF1">
    <property type="entry name" value="PROTEIN TRANSPORT PROTEIN HOFB HOMOLOG"/>
    <property type="match status" value="1"/>
</dbReference>